<feature type="non-terminal residue" evidence="1">
    <location>
        <position position="519"/>
    </location>
</feature>
<protein>
    <submittedName>
        <fullName evidence="1">Uncharacterized protein</fullName>
    </submittedName>
</protein>
<evidence type="ECO:0000313" key="1">
    <source>
        <dbReference type="EMBL" id="KKM03139.1"/>
    </source>
</evidence>
<name>A0A0F9GWJ1_9ZZZZ</name>
<reference evidence="1" key="1">
    <citation type="journal article" date="2015" name="Nature">
        <title>Complex archaea that bridge the gap between prokaryotes and eukaryotes.</title>
        <authorList>
            <person name="Spang A."/>
            <person name="Saw J.H."/>
            <person name="Jorgensen S.L."/>
            <person name="Zaremba-Niedzwiedzka K."/>
            <person name="Martijn J."/>
            <person name="Lind A.E."/>
            <person name="van Eijk R."/>
            <person name="Schleper C."/>
            <person name="Guy L."/>
            <person name="Ettema T.J."/>
        </authorList>
    </citation>
    <scope>NUCLEOTIDE SEQUENCE</scope>
</reference>
<comment type="caution">
    <text evidence="1">The sequence shown here is derived from an EMBL/GenBank/DDBJ whole genome shotgun (WGS) entry which is preliminary data.</text>
</comment>
<proteinExistence type="predicted"/>
<organism evidence="1">
    <name type="scientific">marine sediment metagenome</name>
    <dbReference type="NCBI Taxonomy" id="412755"/>
    <lineage>
        <taxon>unclassified sequences</taxon>
        <taxon>metagenomes</taxon>
        <taxon>ecological metagenomes</taxon>
    </lineage>
</organism>
<dbReference type="AlphaFoldDB" id="A0A0F9GWJ1"/>
<dbReference type="EMBL" id="LAZR01016755">
    <property type="protein sequence ID" value="KKM03139.1"/>
    <property type="molecule type" value="Genomic_DNA"/>
</dbReference>
<gene>
    <name evidence="1" type="ORF">LCGC14_1777400</name>
</gene>
<sequence length="519" mass="53598">MRKLAALALAFLVSAAAFGQSEKPRDCGGPPTLRGATDDANLQCRNLRVNPATNALIVDTAGTTGSGNTAAFGEAVVTEPDPLVQLKWTSGINLREINLPLSGSGTVTAANGEIVVGSGTTTGSVGCMSSRESAIYHPGQGIEARFTFRFTAGVAGTTQIAGIGTQENGFFFGMNGTAFGVLHRTGGQREIRAATFTAGATGTGTITITLNGGATETEVTAADTIGEVVTAVAASDYSAAGGGWSAHAAGNRVFFIAVETDARAGTYSFVDTDTTLVAATIAQSAAAAAPTDAWIASTAWSDDKADATGTLPVIDPTKGQVAKIQYQWLGYGMVFFSLENPATGAYTTVHRIEYANANTQPSIRNPDLPATLLVDNGGTTSDIIIRSSSMALFRQGKQNVVGIPFVANASQSAIGTEEVILAIRVREVEGSLTNFKGIRVNSIAAGNNSTNRVAEFHLELNPDLIGATTWTAVSTDSVVEVSTNADITHTGGDGVLRVFVGSADGKTVPLQREQQVHLE</sequence>
<accession>A0A0F9GWJ1</accession>